<dbReference type="Gene3D" id="3.90.180.10">
    <property type="entry name" value="Medium-chain alcohol dehydrogenases, catalytic domain"/>
    <property type="match status" value="1"/>
</dbReference>
<dbReference type="RefSeq" id="WP_304536892.1">
    <property type="nucleotide sequence ID" value="NZ_JAUQOM010000008.1"/>
</dbReference>
<keyword evidence="8" id="KW-1185">Reference proteome</keyword>
<dbReference type="InterPro" id="IPR011032">
    <property type="entry name" value="GroES-like_sf"/>
</dbReference>
<dbReference type="CDD" id="cd08278">
    <property type="entry name" value="benzyl_alcohol_DH"/>
    <property type="match status" value="1"/>
</dbReference>
<gene>
    <name evidence="7" type="ORF">Q4610_15645</name>
</gene>
<evidence type="ECO:0000256" key="4">
    <source>
        <dbReference type="ARBA" id="ARBA00023027"/>
    </source>
</evidence>
<dbReference type="SMART" id="SM00829">
    <property type="entry name" value="PKS_ER"/>
    <property type="match status" value="1"/>
</dbReference>
<keyword evidence="1 5" id="KW-0479">Metal-binding</keyword>
<dbReference type="InterPro" id="IPR013149">
    <property type="entry name" value="ADH-like_C"/>
</dbReference>
<keyword evidence="4" id="KW-0520">NAD</keyword>
<evidence type="ECO:0000313" key="8">
    <source>
        <dbReference type="Proteomes" id="UP001176471"/>
    </source>
</evidence>
<dbReference type="InterPro" id="IPR002328">
    <property type="entry name" value="ADH_Zn_CS"/>
</dbReference>
<dbReference type="PANTHER" id="PTHR43880:SF12">
    <property type="entry name" value="ALCOHOL DEHYDROGENASE CLASS-3"/>
    <property type="match status" value="1"/>
</dbReference>
<dbReference type="Pfam" id="PF08240">
    <property type="entry name" value="ADH_N"/>
    <property type="match status" value="1"/>
</dbReference>
<dbReference type="PROSITE" id="PS00059">
    <property type="entry name" value="ADH_ZINC"/>
    <property type="match status" value="1"/>
</dbReference>
<sequence>MSITAQAAVARIPAGPLAIEAVEIEEPGAGEVLVRIAGVGLCHTDLVFGEHLGIMKAPAILGHEGSGIVERVGPGVTKVSPGDHVVATFNSCGACVRCADGHPAYCFSFAPLNYGGRRADGTSAVSIQGETASAHFFGQSSFASYALANERNVVAIDQSVPLELMGPLGCGIQTGAASVMNALACRARSSLLVLGGGAVGLSAVMGAVIQGCETIIVAEPKQARRDMALELGATHVVDPLNETLPEVVRSIVPHGVDYAFDTTGLKQVIEGALSCLSSHAKFGLVGVPPKADDAVSLPINHLVGAGISVVGIIEGDAQPDDFIPRMVALYKEGRFPFDRLITRYRLSDINQAIADQLSGKCIKPVMIP</sequence>
<organism evidence="7 8">
    <name type="scientific">Sphingobium cyanobacteriorum</name>
    <dbReference type="NCBI Taxonomy" id="3063954"/>
    <lineage>
        <taxon>Bacteria</taxon>
        <taxon>Pseudomonadati</taxon>
        <taxon>Pseudomonadota</taxon>
        <taxon>Alphaproteobacteria</taxon>
        <taxon>Sphingomonadales</taxon>
        <taxon>Sphingomonadaceae</taxon>
        <taxon>Sphingobium</taxon>
    </lineage>
</organism>
<comment type="similarity">
    <text evidence="5">Belongs to the zinc-containing alcohol dehydrogenase family.</text>
</comment>
<evidence type="ECO:0000256" key="5">
    <source>
        <dbReference type="RuleBase" id="RU361277"/>
    </source>
</evidence>
<dbReference type="SUPFAM" id="SSF51735">
    <property type="entry name" value="NAD(P)-binding Rossmann-fold domains"/>
    <property type="match status" value="1"/>
</dbReference>
<evidence type="ECO:0000256" key="3">
    <source>
        <dbReference type="ARBA" id="ARBA00023002"/>
    </source>
</evidence>
<feature type="domain" description="Enoyl reductase (ER)" evidence="6">
    <location>
        <begin position="15"/>
        <end position="366"/>
    </location>
</feature>
<dbReference type="InterPro" id="IPR020843">
    <property type="entry name" value="ER"/>
</dbReference>
<dbReference type="Proteomes" id="UP001176471">
    <property type="component" value="Unassembled WGS sequence"/>
</dbReference>
<accession>A0ABT8ZQL5</accession>
<comment type="cofactor">
    <cofactor evidence="5">
        <name>Zn(2+)</name>
        <dbReference type="ChEBI" id="CHEBI:29105"/>
    </cofactor>
</comment>
<name>A0ABT8ZQL5_9SPHN</name>
<proteinExistence type="inferred from homology"/>
<dbReference type="SUPFAM" id="SSF50129">
    <property type="entry name" value="GroES-like"/>
    <property type="match status" value="1"/>
</dbReference>
<keyword evidence="2 5" id="KW-0862">Zinc</keyword>
<dbReference type="EMBL" id="JAUQOM010000008">
    <property type="protein sequence ID" value="MDO7836481.1"/>
    <property type="molecule type" value="Genomic_DNA"/>
</dbReference>
<dbReference type="InterPro" id="IPR036291">
    <property type="entry name" value="NAD(P)-bd_dom_sf"/>
</dbReference>
<protein>
    <submittedName>
        <fullName evidence="7">NAD(P)-dependent alcohol dehydrogenase</fullName>
    </submittedName>
</protein>
<dbReference type="PANTHER" id="PTHR43880">
    <property type="entry name" value="ALCOHOL DEHYDROGENASE"/>
    <property type="match status" value="1"/>
</dbReference>
<dbReference type="Pfam" id="PF00107">
    <property type="entry name" value="ADH_zinc_N"/>
    <property type="match status" value="1"/>
</dbReference>
<keyword evidence="3" id="KW-0560">Oxidoreductase</keyword>
<evidence type="ECO:0000256" key="1">
    <source>
        <dbReference type="ARBA" id="ARBA00022723"/>
    </source>
</evidence>
<evidence type="ECO:0000256" key="2">
    <source>
        <dbReference type="ARBA" id="ARBA00022833"/>
    </source>
</evidence>
<evidence type="ECO:0000259" key="6">
    <source>
        <dbReference type="SMART" id="SM00829"/>
    </source>
</evidence>
<dbReference type="Gene3D" id="3.40.50.720">
    <property type="entry name" value="NAD(P)-binding Rossmann-like Domain"/>
    <property type="match status" value="1"/>
</dbReference>
<comment type="caution">
    <text evidence="7">The sequence shown here is derived from an EMBL/GenBank/DDBJ whole genome shotgun (WGS) entry which is preliminary data.</text>
</comment>
<dbReference type="InterPro" id="IPR013154">
    <property type="entry name" value="ADH-like_N"/>
</dbReference>
<reference evidence="7" key="1">
    <citation type="submission" date="2023-07" db="EMBL/GenBank/DDBJ databases">
        <title>Bacterial whole genome sequence for Sphingobium sp. HBC34.</title>
        <authorList>
            <person name="Le V."/>
            <person name="Ko S.-R."/>
            <person name="Ahn C.-Y."/>
            <person name="Oh H.-M."/>
        </authorList>
    </citation>
    <scope>NUCLEOTIDE SEQUENCE</scope>
    <source>
        <strain evidence="7">HBC34</strain>
    </source>
</reference>
<evidence type="ECO:0000313" key="7">
    <source>
        <dbReference type="EMBL" id="MDO7836481.1"/>
    </source>
</evidence>